<evidence type="ECO:0000256" key="4">
    <source>
        <dbReference type="HAMAP-Rule" id="MF_00251"/>
    </source>
</evidence>
<name>A0A075DVQ1_9EUKA</name>
<evidence type="ECO:0000256" key="2">
    <source>
        <dbReference type="ARBA" id="ARBA00022980"/>
    </source>
</evidence>
<dbReference type="PANTHER" id="PTHR47781">
    <property type="entry name" value="50S RIBOSOMAL PROTEIN L36 2"/>
    <property type="match status" value="1"/>
</dbReference>
<keyword evidence="3 4" id="KW-0687">Ribonucleoprotein</keyword>
<reference evidence="5" key="1">
    <citation type="journal article" date="2014" name="BMC Genomics">
        <title>The mitochondrial and chloroplast genomes of the haptophyte Chrysochromulina tobin contain unique repeat structures and gene profiles.</title>
        <authorList>
            <person name="Hovde B.T."/>
            <person name="Starkenburg S.R."/>
            <person name="Hunsperger H.M."/>
            <person name="Mercer L.D."/>
            <person name="Deodato C.R."/>
            <person name="Jha R.K."/>
            <person name="Chertkov O."/>
            <person name="Monnat R.J.Jr."/>
            <person name="Cattolico R.A."/>
        </authorList>
    </citation>
    <scope>NUCLEOTIDE SEQUENCE</scope>
    <source>
        <strain evidence="5">CCMP291</strain>
    </source>
</reference>
<dbReference type="InterPro" id="IPR047621">
    <property type="entry name" value="Ribosomal_L36_bact"/>
</dbReference>
<keyword evidence="5" id="KW-0934">Plastid</keyword>
<keyword evidence="2 4" id="KW-0689">Ribosomal protein</keyword>
<accession>A0A075DVQ1</accession>
<reference evidence="5" key="2">
    <citation type="submission" date="2016-02" db="EMBL/GenBank/DDBJ databases">
        <authorList>
            <person name="Wen L."/>
            <person name="He K."/>
            <person name="Yang H."/>
        </authorList>
    </citation>
    <scope>NUCLEOTIDE SEQUENCE</scope>
    <source>
        <strain evidence="5">CCMP291</strain>
    </source>
</reference>
<dbReference type="NCBIfam" id="TIGR01022">
    <property type="entry name" value="rpmJ_bact"/>
    <property type="match status" value="1"/>
</dbReference>
<comment type="subcellular location">
    <subcellularLocation>
        <location evidence="4">Plastid</location>
        <location evidence="4">Chloroplast</location>
    </subcellularLocation>
</comment>
<dbReference type="GO" id="GO:0003735">
    <property type="term" value="F:structural constituent of ribosome"/>
    <property type="evidence" value="ECO:0007669"/>
    <property type="project" value="InterPro"/>
</dbReference>
<evidence type="ECO:0000256" key="1">
    <source>
        <dbReference type="ARBA" id="ARBA00007645"/>
    </source>
</evidence>
<dbReference type="GO" id="GO:0006412">
    <property type="term" value="P:translation"/>
    <property type="evidence" value="ECO:0007669"/>
    <property type="project" value="UniProtKB-UniRule"/>
</dbReference>
<protein>
    <recommendedName>
        <fullName evidence="4">Large ribosomal subunit protein bL36c</fullName>
    </recommendedName>
</protein>
<evidence type="ECO:0000313" key="5">
    <source>
        <dbReference type="EMBL" id="AHY04338.1"/>
    </source>
</evidence>
<dbReference type="Pfam" id="PF00444">
    <property type="entry name" value="Ribosomal_L36"/>
    <property type="match status" value="1"/>
</dbReference>
<dbReference type="EMBL" id="KJ201907">
    <property type="protein sequence ID" value="AHY04338.1"/>
    <property type="molecule type" value="Genomic_DNA"/>
</dbReference>
<dbReference type="GO" id="GO:0005840">
    <property type="term" value="C:ribosome"/>
    <property type="evidence" value="ECO:0007669"/>
    <property type="project" value="UniProtKB-KW"/>
</dbReference>
<comment type="similarity">
    <text evidence="1 4">Belongs to the bacterial ribosomal protein bL36 family.</text>
</comment>
<evidence type="ECO:0000256" key="3">
    <source>
        <dbReference type="ARBA" id="ARBA00023274"/>
    </source>
</evidence>
<dbReference type="NCBIfam" id="NF002021">
    <property type="entry name" value="PRK00831.1"/>
    <property type="match status" value="1"/>
</dbReference>
<proteinExistence type="inferred from homology"/>
<dbReference type="PANTHER" id="PTHR47781:SF1">
    <property type="entry name" value="LARGE RIBOSOMAL SUBUNIT PROTEIN BL36B"/>
    <property type="match status" value="1"/>
</dbReference>
<keyword evidence="5" id="KW-0150">Chloroplast</keyword>
<dbReference type="InterPro" id="IPR000473">
    <property type="entry name" value="Ribosomal_bL36"/>
</dbReference>
<dbReference type="GO" id="GO:0009507">
    <property type="term" value="C:chloroplast"/>
    <property type="evidence" value="ECO:0007669"/>
    <property type="project" value="UniProtKB-SubCell"/>
</dbReference>
<dbReference type="InterPro" id="IPR035977">
    <property type="entry name" value="Ribosomal_bL36_sp"/>
</dbReference>
<dbReference type="SUPFAM" id="SSF57840">
    <property type="entry name" value="Ribosomal protein L36"/>
    <property type="match status" value="1"/>
</dbReference>
<geneLocation type="chloroplast" evidence="5"/>
<dbReference type="AlphaFoldDB" id="A0A075DVQ1"/>
<dbReference type="PROSITE" id="PS00828">
    <property type="entry name" value="RIBOSOMAL_L36"/>
    <property type="match status" value="1"/>
</dbReference>
<dbReference type="GO" id="GO:1990904">
    <property type="term" value="C:ribonucleoprotein complex"/>
    <property type="evidence" value="ECO:0007669"/>
    <property type="project" value="UniProtKB-KW"/>
</dbReference>
<dbReference type="EMBL" id="KJ201909">
    <property type="protein sequence ID" value="AIM46267.1"/>
    <property type="molecule type" value="Genomic_DNA"/>
</dbReference>
<sequence length="48" mass="5558">MKVVSSIGSLKTRSKDCKVVKRRGRIYVICKTDPRLKVRQGRAKVKRK</sequence>
<dbReference type="HAMAP" id="MF_00251">
    <property type="entry name" value="Ribosomal_bL36"/>
    <property type="match status" value="1"/>
</dbReference>
<organism evidence="5">
    <name type="scientific">Chrysochromulina tobinii</name>
    <dbReference type="NCBI Taxonomy" id="1460289"/>
    <lineage>
        <taxon>Eukaryota</taxon>
        <taxon>Haptista</taxon>
        <taxon>Haptophyta</taxon>
        <taxon>Prymnesiophyceae</taxon>
        <taxon>Prymnesiales</taxon>
        <taxon>Chrysochromulinaceae</taxon>
        <taxon>Chrysochromulina</taxon>
    </lineage>
</organism>
<gene>
    <name evidence="4 5" type="primary">rpl36</name>
    <name evidence="5" type="ORF">ChtoCp_00049</name>
</gene>